<evidence type="ECO:0000256" key="1">
    <source>
        <dbReference type="SAM" id="MobiDB-lite"/>
    </source>
</evidence>
<proteinExistence type="predicted"/>
<evidence type="ECO:0000313" key="2">
    <source>
        <dbReference type="EMBL" id="GAA4169909.1"/>
    </source>
</evidence>
<comment type="caution">
    <text evidence="2">The sequence shown here is derived from an EMBL/GenBank/DDBJ whole genome shotgun (WGS) entry which is preliminary data.</text>
</comment>
<evidence type="ECO:0000313" key="3">
    <source>
        <dbReference type="Proteomes" id="UP001501079"/>
    </source>
</evidence>
<dbReference type="EMBL" id="BAABBW010000001">
    <property type="protein sequence ID" value="GAA4169909.1"/>
    <property type="molecule type" value="Genomic_DNA"/>
</dbReference>
<gene>
    <name evidence="2" type="ORF">GCM10022287_06960</name>
</gene>
<feature type="region of interest" description="Disordered" evidence="1">
    <location>
        <begin position="192"/>
        <end position="265"/>
    </location>
</feature>
<reference evidence="3" key="1">
    <citation type="journal article" date="2019" name="Int. J. Syst. Evol. Microbiol.">
        <title>The Global Catalogue of Microorganisms (GCM) 10K type strain sequencing project: providing services to taxonomists for standard genome sequencing and annotation.</title>
        <authorList>
            <consortium name="The Broad Institute Genomics Platform"/>
            <consortium name="The Broad Institute Genome Sequencing Center for Infectious Disease"/>
            <person name="Wu L."/>
            <person name="Ma J."/>
        </authorList>
    </citation>
    <scope>NUCLEOTIDE SEQUENCE [LARGE SCALE GENOMIC DNA]</scope>
    <source>
        <strain evidence="3">JCM 17591</strain>
    </source>
</reference>
<sequence length="348" mass="36314">MTATADLAPLVAAAADYEHAVARIEDAAADAEAAWKLLPAALDSPGTQLGVGRFVGPAHQLSTALLQAADALHGALLTEEFPLRTLVAQAEAHPDDPNWQNRIDAAEGECAAAIAAIRGGEAGSVDLPCPEPQAPLGSSAARPASFALPVSPTWGLPAFGSAVIDGATAAAAATGAGLLGVLGLVLSLGGSSDESAAAPKKQRRPGPDAIEGKDFEVTPYQPCDPELHGEGCQPHLLGDKPGSEPFTGDKVWGNEEPGDMPGTTSDWVKTEARNGQGYVYKAPDGRSMRVMKPGQHGYDRRYPYGYVVFEEPDGTVLNLQRLKGDDPNFAHIVRNRDGSFPMPEGWTK</sequence>
<accession>A0ABP7ZT92</accession>
<dbReference type="Proteomes" id="UP001501079">
    <property type="component" value="Unassembled WGS sequence"/>
</dbReference>
<keyword evidence="3" id="KW-1185">Reference proteome</keyword>
<organism evidence="2 3">
    <name type="scientific">Gryllotalpicola koreensis</name>
    <dbReference type="NCBI Taxonomy" id="993086"/>
    <lineage>
        <taxon>Bacteria</taxon>
        <taxon>Bacillati</taxon>
        <taxon>Actinomycetota</taxon>
        <taxon>Actinomycetes</taxon>
        <taxon>Micrococcales</taxon>
        <taxon>Microbacteriaceae</taxon>
        <taxon>Gryllotalpicola</taxon>
    </lineage>
</organism>
<evidence type="ECO:0008006" key="4">
    <source>
        <dbReference type="Google" id="ProtNLM"/>
    </source>
</evidence>
<protein>
    <recommendedName>
        <fullName evidence="4">DUF4237 domain-containing protein</fullName>
    </recommendedName>
</protein>
<name>A0ABP7ZT92_9MICO</name>
<dbReference type="RefSeq" id="WP_344751881.1">
    <property type="nucleotide sequence ID" value="NZ_BAABBW010000001.1"/>
</dbReference>